<dbReference type="InterPro" id="IPR000086">
    <property type="entry name" value="NUDIX_hydrolase_dom"/>
</dbReference>
<dbReference type="PANTHER" id="PTHR43758">
    <property type="entry name" value="7,8-DIHYDRO-8-OXOGUANINE TRIPHOSPHATASE"/>
    <property type="match status" value="1"/>
</dbReference>
<dbReference type="GO" id="GO:0046872">
    <property type="term" value="F:metal ion binding"/>
    <property type="evidence" value="ECO:0007669"/>
    <property type="project" value="UniProtKB-KW"/>
</dbReference>
<dbReference type="GO" id="GO:0008413">
    <property type="term" value="F:8-oxo-7,8-dihydroguanosine triphosphate pyrophosphatase activity"/>
    <property type="evidence" value="ECO:0007669"/>
    <property type="project" value="InterPro"/>
</dbReference>
<dbReference type="InterPro" id="IPR020084">
    <property type="entry name" value="NUDIX_hydrolase_CS"/>
</dbReference>
<keyword evidence="3" id="KW-0479">Metal-binding</keyword>
<keyword evidence="5" id="KW-0460">Magnesium</keyword>
<comment type="caution">
    <text evidence="7">The sequence shown here is derived from an EMBL/GenBank/DDBJ whole genome shotgun (WGS) entry which is preliminary data.</text>
</comment>
<dbReference type="InterPro" id="IPR003562">
    <property type="entry name" value="Mutator_MutX_prot"/>
</dbReference>
<dbReference type="AlphaFoldDB" id="A0A3N4GBP7"/>
<dbReference type="Gene3D" id="3.90.79.10">
    <property type="entry name" value="Nucleoside Triphosphate Pyrophosphohydrolase"/>
    <property type="match status" value="1"/>
</dbReference>
<dbReference type="Pfam" id="PF00293">
    <property type="entry name" value="NUDIX"/>
    <property type="match status" value="1"/>
</dbReference>
<dbReference type="GO" id="GO:0006281">
    <property type="term" value="P:DNA repair"/>
    <property type="evidence" value="ECO:0007669"/>
    <property type="project" value="InterPro"/>
</dbReference>
<evidence type="ECO:0000313" key="8">
    <source>
        <dbReference type="Proteomes" id="UP000273977"/>
    </source>
</evidence>
<evidence type="ECO:0000256" key="5">
    <source>
        <dbReference type="ARBA" id="ARBA00022842"/>
    </source>
</evidence>
<dbReference type="PROSITE" id="PS00893">
    <property type="entry name" value="NUDIX_BOX"/>
    <property type="match status" value="1"/>
</dbReference>
<organism evidence="7 8">
    <name type="scientific">Aerococcus agrisoli</name>
    <dbReference type="NCBI Taxonomy" id="2487350"/>
    <lineage>
        <taxon>Bacteria</taxon>
        <taxon>Bacillati</taxon>
        <taxon>Bacillota</taxon>
        <taxon>Bacilli</taxon>
        <taxon>Lactobacillales</taxon>
        <taxon>Aerococcaceae</taxon>
        <taxon>Aerococcus</taxon>
    </lineage>
</organism>
<keyword evidence="4" id="KW-0378">Hydrolase</keyword>
<dbReference type="GO" id="GO:0005737">
    <property type="term" value="C:cytoplasm"/>
    <property type="evidence" value="ECO:0007669"/>
    <property type="project" value="TreeGrafter"/>
</dbReference>
<evidence type="ECO:0000313" key="7">
    <source>
        <dbReference type="EMBL" id="RPA55970.1"/>
    </source>
</evidence>
<accession>A0A3N4GBP7</accession>
<dbReference type="CDD" id="cd18886">
    <property type="entry name" value="NUDIX_MutT_Nudt1"/>
    <property type="match status" value="1"/>
</dbReference>
<dbReference type="EMBL" id="RKMG01000042">
    <property type="protein sequence ID" value="RPA55970.1"/>
    <property type="molecule type" value="Genomic_DNA"/>
</dbReference>
<dbReference type="RefSeq" id="WP_123781292.1">
    <property type="nucleotide sequence ID" value="NZ_RKMG01000042.1"/>
</dbReference>
<name>A0A3N4GBP7_9LACT</name>
<evidence type="ECO:0000256" key="2">
    <source>
        <dbReference type="ARBA" id="ARBA00005582"/>
    </source>
</evidence>
<evidence type="ECO:0000256" key="1">
    <source>
        <dbReference type="ARBA" id="ARBA00001946"/>
    </source>
</evidence>
<reference evidence="7 8" key="1">
    <citation type="submission" date="2018-11" db="EMBL/GenBank/DDBJ databases">
        <title>Aerococcus sp. SJQ22, whole genome shotgun sequence.</title>
        <authorList>
            <person name="Sun L."/>
            <person name="Gao X."/>
            <person name="Chen W."/>
            <person name="Huang K."/>
        </authorList>
    </citation>
    <scope>NUCLEOTIDE SEQUENCE [LARGE SCALE GENOMIC DNA]</scope>
    <source>
        <strain evidence="7 8">SJQ22</strain>
    </source>
</reference>
<evidence type="ECO:0000256" key="4">
    <source>
        <dbReference type="ARBA" id="ARBA00022801"/>
    </source>
</evidence>
<evidence type="ECO:0000259" key="6">
    <source>
        <dbReference type="PROSITE" id="PS51462"/>
    </source>
</evidence>
<gene>
    <name evidence="7" type="ORF">EF384_09025</name>
</gene>
<dbReference type="PANTHER" id="PTHR43758:SF2">
    <property type="entry name" value="OXIDIZED PURINE NUCLEOSIDE TRIPHOSPHATE HYDROLASE"/>
    <property type="match status" value="1"/>
</dbReference>
<keyword evidence="8" id="KW-1185">Reference proteome</keyword>
<proteinExistence type="inferred from homology"/>
<comment type="similarity">
    <text evidence="2">Belongs to the Nudix hydrolase family.</text>
</comment>
<feature type="domain" description="Nudix hydrolase" evidence="6">
    <location>
        <begin position="1"/>
        <end position="128"/>
    </location>
</feature>
<dbReference type="SUPFAM" id="SSF55811">
    <property type="entry name" value="Nudix"/>
    <property type="match status" value="1"/>
</dbReference>
<dbReference type="PROSITE" id="PS51462">
    <property type="entry name" value="NUDIX"/>
    <property type="match status" value="1"/>
</dbReference>
<dbReference type="PRINTS" id="PR01402">
    <property type="entry name" value="MUTATORMUTX"/>
</dbReference>
<comment type="cofactor">
    <cofactor evidence="1">
        <name>Mg(2+)</name>
        <dbReference type="ChEBI" id="CHEBI:18420"/>
    </cofactor>
</comment>
<sequence>MLSTLIYLENDVDQYLMLYRNKKKHDINKGKWIGVGGKFEPGESPLECLEREVLEETGQPLADATFRGVVTFVYADEEPMYIFLYTGHLESNQVSETREGELKWIDKSAIFDLNLWEGDRIFLQPLIENNEMIDLKLIYDEKAVLKRYEKR</sequence>
<protein>
    <submittedName>
        <fullName evidence="7">8-oxo-dGTP diphosphatase</fullName>
    </submittedName>
</protein>
<dbReference type="InterPro" id="IPR015797">
    <property type="entry name" value="NUDIX_hydrolase-like_dom_sf"/>
</dbReference>
<dbReference type="OrthoDB" id="9804563at2"/>
<dbReference type="Proteomes" id="UP000273977">
    <property type="component" value="Unassembled WGS sequence"/>
</dbReference>
<evidence type="ECO:0000256" key="3">
    <source>
        <dbReference type="ARBA" id="ARBA00022723"/>
    </source>
</evidence>